<dbReference type="InterPro" id="IPR007342">
    <property type="entry name" value="PsuG"/>
</dbReference>
<dbReference type="CDD" id="cd01941">
    <property type="entry name" value="YeiC_kinase_like"/>
    <property type="match status" value="1"/>
</dbReference>
<dbReference type="Pfam" id="PF04227">
    <property type="entry name" value="Indigoidine_A"/>
    <property type="match status" value="1"/>
</dbReference>
<dbReference type="Pfam" id="PF00294">
    <property type="entry name" value="PfkB"/>
    <property type="match status" value="1"/>
</dbReference>
<evidence type="ECO:0000256" key="1">
    <source>
        <dbReference type="ARBA" id="ARBA00022723"/>
    </source>
</evidence>
<dbReference type="InterPro" id="IPR029056">
    <property type="entry name" value="Ribokinase-like"/>
</dbReference>
<keyword evidence="2" id="KW-0378">Hydrolase</keyword>
<name>A0A8K0WYK4_9HYPO</name>
<dbReference type="PROSITE" id="PS50294">
    <property type="entry name" value="WD_REPEATS_REGION"/>
    <property type="match status" value="1"/>
</dbReference>
<evidence type="ECO:0000256" key="7">
    <source>
        <dbReference type="SAM" id="MobiDB-lite"/>
    </source>
</evidence>
<dbReference type="InterPro" id="IPR036322">
    <property type="entry name" value="WD40_repeat_dom_sf"/>
</dbReference>
<proteinExistence type="predicted"/>
<dbReference type="OrthoDB" id="198885at2759"/>
<evidence type="ECO:0000256" key="4">
    <source>
        <dbReference type="ARBA" id="ARBA00023239"/>
    </source>
</evidence>
<evidence type="ECO:0000256" key="2">
    <source>
        <dbReference type="ARBA" id="ARBA00022801"/>
    </source>
</evidence>
<comment type="caution">
    <text evidence="9">The sequence shown here is derived from an EMBL/GenBank/DDBJ whole genome shotgun (WGS) entry which is preliminary data.</text>
</comment>
<keyword evidence="10" id="KW-1185">Reference proteome</keyword>
<dbReference type="Pfam" id="PF00400">
    <property type="entry name" value="WD40"/>
    <property type="match status" value="1"/>
</dbReference>
<dbReference type="GO" id="GO:0004730">
    <property type="term" value="F:pseudouridylate synthase activity"/>
    <property type="evidence" value="ECO:0007669"/>
    <property type="project" value="InterPro"/>
</dbReference>
<dbReference type="PANTHER" id="PTHR42909:SF1">
    <property type="entry name" value="CARBOHYDRATE KINASE PFKB DOMAIN-CONTAINING PROTEIN"/>
    <property type="match status" value="1"/>
</dbReference>
<keyword evidence="4" id="KW-0456">Lyase</keyword>
<feature type="domain" description="Carbohydrate kinase PfkB" evidence="8">
    <location>
        <begin position="399"/>
        <end position="618"/>
    </location>
</feature>
<feature type="region of interest" description="Disordered" evidence="7">
    <location>
        <begin position="897"/>
        <end position="918"/>
    </location>
</feature>
<protein>
    <submittedName>
        <fullName evidence="9">Indigoidine synthase A like protein-domain-containing protein</fullName>
    </submittedName>
</protein>
<dbReference type="PROSITE" id="PS50082">
    <property type="entry name" value="WD_REPEATS_2"/>
    <property type="match status" value="1"/>
</dbReference>
<evidence type="ECO:0000313" key="10">
    <source>
        <dbReference type="Proteomes" id="UP000813444"/>
    </source>
</evidence>
<dbReference type="InterPro" id="IPR001680">
    <property type="entry name" value="WD40_rpt"/>
</dbReference>
<dbReference type="GO" id="GO:0046872">
    <property type="term" value="F:metal ion binding"/>
    <property type="evidence" value="ECO:0007669"/>
    <property type="project" value="UniProtKB-KW"/>
</dbReference>
<dbReference type="FunFam" id="2.130.10.10:FF:000549">
    <property type="entry name" value="Small nucleolar ribonucleoprotein complex subunit"/>
    <property type="match status" value="1"/>
</dbReference>
<evidence type="ECO:0000256" key="5">
    <source>
        <dbReference type="ARBA" id="ARBA00023295"/>
    </source>
</evidence>
<feature type="compositionally biased region" description="Low complexity" evidence="7">
    <location>
        <begin position="986"/>
        <end position="997"/>
    </location>
</feature>
<dbReference type="SUPFAM" id="SSF50978">
    <property type="entry name" value="WD40 repeat-like"/>
    <property type="match status" value="1"/>
</dbReference>
<feature type="repeat" description="WD" evidence="6">
    <location>
        <begin position="1349"/>
        <end position="1377"/>
    </location>
</feature>
<reference evidence="9" key="1">
    <citation type="journal article" date="2021" name="Nat. Commun.">
        <title>Genetic determinants of endophytism in the Arabidopsis root mycobiome.</title>
        <authorList>
            <person name="Mesny F."/>
            <person name="Miyauchi S."/>
            <person name="Thiergart T."/>
            <person name="Pickel B."/>
            <person name="Atanasova L."/>
            <person name="Karlsson M."/>
            <person name="Huettel B."/>
            <person name="Barry K.W."/>
            <person name="Haridas S."/>
            <person name="Chen C."/>
            <person name="Bauer D."/>
            <person name="Andreopoulos W."/>
            <person name="Pangilinan J."/>
            <person name="LaButti K."/>
            <person name="Riley R."/>
            <person name="Lipzen A."/>
            <person name="Clum A."/>
            <person name="Drula E."/>
            <person name="Henrissat B."/>
            <person name="Kohler A."/>
            <person name="Grigoriev I.V."/>
            <person name="Martin F.M."/>
            <person name="Hacquard S."/>
        </authorList>
    </citation>
    <scope>NUCLEOTIDE SEQUENCE</scope>
    <source>
        <strain evidence="9">MPI-CAGE-CH-0235</strain>
    </source>
</reference>
<sequence length="1377" mass="149194">MNALLPVSLRQALSRCSHQRVPQCARQASRRHCRLDVAKASSRRGFSSKTPAGLQSLLQISDEVREAIANDQPVVALESTIYTHGALGRDLAQEHADLVRSHGAVPAIIAIVDGVPKVGVSPEEILRLIDSEGTVKVSRRDVSYLVGMGIAGRKIHGGTTIAGTMLLARLAGIRIFGTGGLGGVHRGGENSMDVSADLTELGRTRVAVVSSGCKGFLDIPRTLEFLETQGCLVSTFADGRTGKVDFPAFWARDSGVKSPSVVYNEKEAAAMILAQERLNIESGLLFANPIPEKYAVPATEMAAAIELAVSEATEKGFTGSTNTPYVLARLKELTGDKAVVANKALVRDNLIRSANIAVELSRLLSPGFTPATSNLRRILKKNVPNVHHSEADHVEPKIDVLVAGSVALDLSCDYSSAKPGDDTPKEHVSNPAHISQSIGGVGHNVALAAHLASSKARVGLCSLVGDDVAGSTVLSSLQASGLDTTYIRRLGHEYHPSCRTAQYVAINDGKKDLVMAMADMGIFSGNSFPEYWNSAVAAAKPKWLVVDGNWHEKDVRNWIIAGQKNSSKVAFEPVSAEKSRRLFSPLRRIPPLRIFPEASVDLASPNTYELAAMYSAAKENGYLDSSEWFEVIDAFNMRGARERFVRLTTAALTDAGVPVQSIQLLPYIPTIITKLGPEGALLTTILKPDDPRLRDRDCEEFILTRAPAGHPTVGGVLMRLYPPAEKVENIVSVNGIGDTFMGVLISGLAQGGQVDHLMDVAQKGARMSLGCHESVSPDLRRLESELGNASSITTMAPPQEEEVSDAAYSDIDGSSEVEFDEPPKNKNWTPAIVDKDSDEEELERLVLGNKAGFRENLFKHDDLLRNGLSAEDGLAGADAGMEDVDDMDLFMIDTGASGAAKSKPSEAKKADGVDAPAWEDSDDERLTISLAGATRLRKLRVTEAEDLVNGAEYSRRLRQQYLRLNPLPAWARQSAKQTSKRRRRSSAAASDSSLESGDGSDDEYSAQPLEEFLRNVNQLAGLGSSKKRRLRPEVIDIQRTRPIPDKHRAAVECLSFHPQYPVLLSASTASIMYLHHIAPDAQPTPNPQLTSVQAKQVDIRQAQFLYPTGDKIFFAGRRRYFHNWDLQSGVVQKTAEINGRRLEHKSMEHFKLSPCGRYMAVIASTRKGGGIINVISTTSMLWVAAARLSSKHGIADFAWWSTGNGMTILGRDGQVGEYSMETMSFLGIWNDEGCVGGIVVALGGHQGPSALGDDRWVAVGSSSGITNIYDRNELIASQSDNGVDIKERPTPTRVFEQIVTPITILAFSPDGQLLVFGSQRSKDSLKLVHLPSCTVYRNWPTAETPLGRVTAVAFSMQSNLIAVGNDRGNIRLWEIRN</sequence>
<dbReference type="SMART" id="SM00320">
    <property type="entry name" value="WD40"/>
    <property type="match status" value="4"/>
</dbReference>
<dbReference type="Gene3D" id="3.40.1790.10">
    <property type="entry name" value="Indigoidine synthase domain"/>
    <property type="match status" value="1"/>
</dbReference>
<organism evidence="9 10">
    <name type="scientific">Stachybotrys elegans</name>
    <dbReference type="NCBI Taxonomy" id="80388"/>
    <lineage>
        <taxon>Eukaryota</taxon>
        <taxon>Fungi</taxon>
        <taxon>Dikarya</taxon>
        <taxon>Ascomycota</taxon>
        <taxon>Pezizomycotina</taxon>
        <taxon>Sordariomycetes</taxon>
        <taxon>Hypocreomycetidae</taxon>
        <taxon>Hypocreales</taxon>
        <taxon>Stachybotryaceae</taxon>
        <taxon>Stachybotrys</taxon>
    </lineage>
</organism>
<dbReference type="Proteomes" id="UP000813444">
    <property type="component" value="Unassembled WGS sequence"/>
</dbReference>
<dbReference type="InterPro" id="IPR022830">
    <property type="entry name" value="Indigdn_synthA-like"/>
</dbReference>
<dbReference type="SUPFAM" id="SSF53613">
    <property type="entry name" value="Ribokinase-like"/>
    <property type="match status" value="1"/>
</dbReference>
<dbReference type="InterPro" id="IPR011611">
    <property type="entry name" value="PfkB_dom"/>
</dbReference>
<keyword evidence="3" id="KW-0464">Manganese</keyword>
<dbReference type="SUPFAM" id="SSF110581">
    <property type="entry name" value="Indigoidine synthase A-like"/>
    <property type="match status" value="1"/>
</dbReference>
<gene>
    <name evidence="9" type="ORF">B0I35DRAFT_346131</name>
</gene>
<keyword evidence="1" id="KW-0479">Metal-binding</keyword>
<dbReference type="Gene3D" id="2.130.10.10">
    <property type="entry name" value="YVTN repeat-like/Quinoprotein amine dehydrogenase"/>
    <property type="match status" value="1"/>
</dbReference>
<evidence type="ECO:0000256" key="3">
    <source>
        <dbReference type="ARBA" id="ARBA00023211"/>
    </source>
</evidence>
<dbReference type="GO" id="GO:0016798">
    <property type="term" value="F:hydrolase activity, acting on glycosyl bonds"/>
    <property type="evidence" value="ECO:0007669"/>
    <property type="project" value="UniProtKB-KW"/>
</dbReference>
<evidence type="ECO:0000256" key="6">
    <source>
        <dbReference type="PROSITE-ProRule" id="PRU00221"/>
    </source>
</evidence>
<dbReference type="EMBL" id="JAGPNK010000001">
    <property type="protein sequence ID" value="KAH7328996.1"/>
    <property type="molecule type" value="Genomic_DNA"/>
</dbReference>
<keyword evidence="5" id="KW-0326">Glycosidase</keyword>
<evidence type="ECO:0000313" key="9">
    <source>
        <dbReference type="EMBL" id="KAH7328996.1"/>
    </source>
</evidence>
<keyword evidence="6" id="KW-0853">WD repeat</keyword>
<feature type="region of interest" description="Disordered" evidence="7">
    <location>
        <begin position="972"/>
        <end position="1004"/>
    </location>
</feature>
<dbReference type="GO" id="GO:0005737">
    <property type="term" value="C:cytoplasm"/>
    <property type="evidence" value="ECO:0007669"/>
    <property type="project" value="TreeGrafter"/>
</dbReference>
<evidence type="ECO:0000259" key="8">
    <source>
        <dbReference type="Pfam" id="PF00294"/>
    </source>
</evidence>
<dbReference type="PANTHER" id="PTHR42909">
    <property type="entry name" value="ZGC:136858"/>
    <property type="match status" value="1"/>
</dbReference>
<feature type="compositionally biased region" description="Basic and acidic residues" evidence="7">
    <location>
        <begin position="903"/>
        <end position="912"/>
    </location>
</feature>
<dbReference type="InterPro" id="IPR015943">
    <property type="entry name" value="WD40/YVTN_repeat-like_dom_sf"/>
</dbReference>
<accession>A0A8K0WYK4</accession>
<dbReference type="Gene3D" id="3.40.1190.20">
    <property type="match status" value="1"/>
</dbReference>